<dbReference type="InterPro" id="IPR052174">
    <property type="entry name" value="Flavoredoxin"/>
</dbReference>
<keyword evidence="2" id="KW-0285">Flavoprotein</keyword>
<dbReference type="Gene3D" id="2.30.110.10">
    <property type="entry name" value="Electron Transport, Fmn-binding Protein, Chain A"/>
    <property type="match status" value="1"/>
</dbReference>
<dbReference type="GO" id="GO:0016646">
    <property type="term" value="F:oxidoreductase activity, acting on the CH-NH group of donors, NAD or NADP as acceptor"/>
    <property type="evidence" value="ECO:0007669"/>
    <property type="project" value="UniProtKB-ARBA"/>
</dbReference>
<dbReference type="EMBL" id="VZBQ01000021">
    <property type="protein sequence ID" value="MQN88697.1"/>
    <property type="molecule type" value="Genomic_DNA"/>
</dbReference>
<dbReference type="AlphaFoldDB" id="A0AA92U8G7"/>
<reference evidence="5" key="3">
    <citation type="submission" date="2022-12" db="EMBL/GenBank/DDBJ databases">
        <title>Distinct polysaccharide growth profiles of human intestinal Prevotella copri isolates.</title>
        <authorList>
            <person name="Fehlner-Peach H."/>
            <person name="Magnabosco C."/>
            <person name="Raghavan V."/>
            <person name="Scher J.U."/>
            <person name="Tett A."/>
            <person name="Cox L.M."/>
            <person name="Gottsegen C."/>
            <person name="Watters A."/>
            <person name="Wiltshire- Gordon J.D."/>
            <person name="Segata N."/>
            <person name="Bonneau R."/>
            <person name="Littman D.R."/>
        </authorList>
    </citation>
    <scope>NUCLEOTIDE SEQUENCE</scope>
    <source>
        <strain evidence="5">IP54</strain>
    </source>
</reference>
<evidence type="ECO:0000256" key="1">
    <source>
        <dbReference type="ARBA" id="ARBA00001917"/>
    </source>
</evidence>
<evidence type="ECO:0000256" key="3">
    <source>
        <dbReference type="ARBA" id="ARBA00038054"/>
    </source>
</evidence>
<evidence type="ECO:0000313" key="7">
    <source>
        <dbReference type="Proteomes" id="UP000285776"/>
    </source>
</evidence>
<dbReference type="RefSeq" id="WP_118152747.1">
    <property type="nucleotide sequence ID" value="NZ_QSAV01000020.1"/>
</dbReference>
<comment type="caution">
    <text evidence="6">The sequence shown here is derived from an EMBL/GenBank/DDBJ whole genome shotgun (WGS) entry which is preliminary data.</text>
</comment>
<comment type="cofactor">
    <cofactor evidence="1">
        <name>FMN</name>
        <dbReference type="ChEBI" id="CHEBI:58210"/>
    </cofactor>
</comment>
<protein>
    <submittedName>
        <fullName evidence="6">Flavin oxidoreductase</fullName>
    </submittedName>
</protein>
<dbReference type="GO" id="GO:0010181">
    <property type="term" value="F:FMN binding"/>
    <property type="evidence" value="ECO:0007669"/>
    <property type="project" value="InterPro"/>
</dbReference>
<evidence type="ECO:0000313" key="6">
    <source>
        <dbReference type="EMBL" id="RGW79880.1"/>
    </source>
</evidence>
<sequence length="187" mass="20722">MKSFGQKSWMLPQPVLIIGTYDKNGKPNAMNAAWGGQWDAKEIMISMGAHATTENLNSCPDFTVAFATKQTMVAADFVGIVSAKNDADKMAKTGWKCEKSENVNAPVFTNFPMTLECRIKEKIDESEEGYYIVAEIVNILVDENYLAEDGKPDMEKMELIVFDPIHHGYIELGKTIGKAFSDGKALK</sequence>
<reference evidence="8" key="2">
    <citation type="submission" date="2019-09" db="EMBL/GenBank/DDBJ databases">
        <title>Distinct polysaccharide growth profiles of human intestinal Prevotella copri isolates.</title>
        <authorList>
            <person name="Fehlner-Peach H."/>
            <person name="Magnabosco C."/>
            <person name="Raghavan V."/>
            <person name="Scher J.U."/>
            <person name="Tett A."/>
            <person name="Cox L.M."/>
            <person name="Gottsegen C."/>
            <person name="Watters A."/>
            <person name="Wiltshire- Gordon J.D."/>
            <person name="Segata N."/>
            <person name="Bonneau R."/>
            <person name="Littman D.R."/>
        </authorList>
    </citation>
    <scope>NUCLEOTIDE SEQUENCE [LARGE SCALE GENOMIC DNA]</scope>
    <source>
        <strain evidence="8">iP54</strain>
    </source>
</reference>
<dbReference type="Pfam" id="PF01613">
    <property type="entry name" value="Flavin_Reduct"/>
    <property type="match status" value="1"/>
</dbReference>
<organism evidence="6 7">
    <name type="scientific">Segatella copri</name>
    <dbReference type="NCBI Taxonomy" id="165179"/>
    <lineage>
        <taxon>Bacteria</taxon>
        <taxon>Pseudomonadati</taxon>
        <taxon>Bacteroidota</taxon>
        <taxon>Bacteroidia</taxon>
        <taxon>Bacteroidales</taxon>
        <taxon>Prevotellaceae</taxon>
        <taxon>Segatella</taxon>
    </lineage>
</organism>
<reference evidence="6 7" key="1">
    <citation type="submission" date="2018-08" db="EMBL/GenBank/DDBJ databases">
        <title>A genome reference for cultivated species of the human gut microbiota.</title>
        <authorList>
            <person name="Zou Y."/>
            <person name="Xue W."/>
            <person name="Luo G."/>
        </authorList>
    </citation>
    <scope>NUCLEOTIDE SEQUENCE [LARGE SCALE GENOMIC DNA]</scope>
    <source>
        <strain evidence="6 7">AF10-17</strain>
    </source>
</reference>
<dbReference type="PANTHER" id="PTHR43567:SF1">
    <property type="entry name" value="FLAVOREDOXIN"/>
    <property type="match status" value="1"/>
</dbReference>
<dbReference type="InterPro" id="IPR002563">
    <property type="entry name" value="Flavin_Rdtase-like_dom"/>
</dbReference>
<dbReference type="SUPFAM" id="SSF50475">
    <property type="entry name" value="FMN-binding split barrel"/>
    <property type="match status" value="1"/>
</dbReference>
<gene>
    <name evidence="6" type="ORF">DWV53_07530</name>
    <name evidence="5" type="ORF">F7D59_02180</name>
</gene>
<feature type="domain" description="Flavin reductase like" evidence="4">
    <location>
        <begin position="11"/>
        <end position="144"/>
    </location>
</feature>
<proteinExistence type="inferred from homology"/>
<evidence type="ECO:0000313" key="5">
    <source>
        <dbReference type="EMBL" id="MQN88697.1"/>
    </source>
</evidence>
<evidence type="ECO:0000256" key="2">
    <source>
        <dbReference type="ARBA" id="ARBA00022630"/>
    </source>
</evidence>
<comment type="similarity">
    <text evidence="3">Belongs to the flavoredoxin family.</text>
</comment>
<name>A0AA92U8G7_9BACT</name>
<accession>A0AA92U8G7</accession>
<dbReference type="PANTHER" id="PTHR43567">
    <property type="entry name" value="FLAVOREDOXIN-RELATED-RELATED"/>
    <property type="match status" value="1"/>
</dbReference>
<dbReference type="InterPro" id="IPR012349">
    <property type="entry name" value="Split_barrel_FMN-bd"/>
</dbReference>
<dbReference type="Proteomes" id="UP000285776">
    <property type="component" value="Unassembled WGS sequence"/>
</dbReference>
<evidence type="ECO:0000259" key="4">
    <source>
        <dbReference type="Pfam" id="PF01613"/>
    </source>
</evidence>
<evidence type="ECO:0000313" key="8">
    <source>
        <dbReference type="Proteomes" id="UP000420635"/>
    </source>
</evidence>
<dbReference type="EMBL" id="QSAV01000020">
    <property type="protein sequence ID" value="RGW79880.1"/>
    <property type="molecule type" value="Genomic_DNA"/>
</dbReference>
<dbReference type="Proteomes" id="UP000420635">
    <property type="component" value="Unassembled WGS sequence"/>
</dbReference>